<accession>A0A1I2SNR3</accession>
<evidence type="ECO:0000313" key="1">
    <source>
        <dbReference type="EMBL" id="SFG54404.1"/>
    </source>
</evidence>
<evidence type="ECO:0000313" key="2">
    <source>
        <dbReference type="Proteomes" id="UP000181942"/>
    </source>
</evidence>
<sequence>MLEDVLGCLRELRDETWAYRDPAMSRETIVGEVRAVPIERYPEWAGREWIDTTVACLCSEQAV</sequence>
<protein>
    <submittedName>
        <fullName evidence="1">Uncharacterized protein</fullName>
    </submittedName>
</protein>
<dbReference type="AlphaFoldDB" id="A0A1I2SNR3"/>
<gene>
    <name evidence="1" type="ORF">SAMN02787118_122114</name>
</gene>
<reference evidence="1 2" key="1">
    <citation type="submission" date="2016-10" db="EMBL/GenBank/DDBJ databases">
        <authorList>
            <person name="de Groot N.N."/>
        </authorList>
    </citation>
    <scope>NUCLEOTIDE SEQUENCE [LARGE SCALE GENOMIC DNA]</scope>
    <source>
        <strain evidence="1 2">OK461</strain>
    </source>
</reference>
<dbReference type="Proteomes" id="UP000181942">
    <property type="component" value="Unassembled WGS sequence"/>
</dbReference>
<organism evidence="1 2">
    <name type="scientific">Streptomyces mirabilis</name>
    <dbReference type="NCBI Taxonomy" id="68239"/>
    <lineage>
        <taxon>Bacteria</taxon>
        <taxon>Bacillati</taxon>
        <taxon>Actinomycetota</taxon>
        <taxon>Actinomycetes</taxon>
        <taxon>Kitasatosporales</taxon>
        <taxon>Streptomycetaceae</taxon>
        <taxon>Streptomyces</taxon>
    </lineage>
</organism>
<dbReference type="EMBL" id="FONR01000022">
    <property type="protein sequence ID" value="SFG54404.1"/>
    <property type="molecule type" value="Genomic_DNA"/>
</dbReference>
<name>A0A1I2SNR3_9ACTN</name>
<proteinExistence type="predicted"/>